<accession>A0AC35F8L5</accession>
<organism evidence="1 2">
    <name type="scientific">Panagrolaimus sp. PS1159</name>
    <dbReference type="NCBI Taxonomy" id="55785"/>
    <lineage>
        <taxon>Eukaryota</taxon>
        <taxon>Metazoa</taxon>
        <taxon>Ecdysozoa</taxon>
        <taxon>Nematoda</taxon>
        <taxon>Chromadorea</taxon>
        <taxon>Rhabditida</taxon>
        <taxon>Tylenchina</taxon>
        <taxon>Panagrolaimomorpha</taxon>
        <taxon>Panagrolaimoidea</taxon>
        <taxon>Panagrolaimidae</taxon>
        <taxon>Panagrolaimus</taxon>
    </lineage>
</organism>
<protein>
    <submittedName>
        <fullName evidence="2">tRNA selenocysteine-associated protein 1</fullName>
    </submittedName>
</protein>
<dbReference type="WBParaSite" id="PS1159_v2.g14849.t1">
    <property type="protein sequence ID" value="PS1159_v2.g14849.t1"/>
    <property type="gene ID" value="PS1159_v2.g14849"/>
</dbReference>
<evidence type="ECO:0000313" key="2">
    <source>
        <dbReference type="WBParaSite" id="PS1159_v2.g14849.t1"/>
    </source>
</evidence>
<reference evidence="2" key="1">
    <citation type="submission" date="2022-11" db="UniProtKB">
        <authorList>
            <consortium name="WormBaseParasite"/>
        </authorList>
    </citation>
    <scope>IDENTIFICATION</scope>
</reference>
<name>A0AC35F8L5_9BILA</name>
<evidence type="ECO:0000313" key="1">
    <source>
        <dbReference type="Proteomes" id="UP000887580"/>
    </source>
</evidence>
<dbReference type="Proteomes" id="UP000887580">
    <property type="component" value="Unplaced"/>
</dbReference>
<proteinExistence type="predicted"/>
<sequence>MEDDDSNQQSINHDISEEEAETPENVEHVDEMNAEPSSNRSKSPDEQNEEVMPTPSQDEDTQNGYEEEEPERPPSANYVEYTGEESQSETNESTQKSAPAKPSDKICPVDSTLWMSDILEGWDQEFLKNAFVKFGFTPINIKLITERVKSKPYAFIEFETAEIAKKAILKTNGRSIPGDPEKHKFRLSFANLPNQILNEYCLAVTNLSSTVDDAALFKLFGTKYASCRGAKVHVNPDGSTKRSGLIKFSNQTDQQLALVEMNKYSFKGRELFLRLGATKQRGPKNLLSSLQNPMFPQGVYGQPHGYMPGMFPQFPQSSMMQNIMPFSSNDMYRGRDRRSSPSDRDRRKRSTSRDRDRERDRYRRGRQRSPRRRRSRSRDRKRRAKDLDDYVSNLRSKELFLPTYFPPYVQDNKPWDVQEYNEIYADQSEECYLSIESSKWSDFYIPSMWKQEDIVKQLYPETLVDT</sequence>